<feature type="non-terminal residue" evidence="2">
    <location>
        <position position="150"/>
    </location>
</feature>
<name>A0ABN8HNJ2_9NEOP</name>
<evidence type="ECO:0000313" key="2">
    <source>
        <dbReference type="EMBL" id="CAH2035950.1"/>
    </source>
</evidence>
<evidence type="ECO:0000256" key="1">
    <source>
        <dbReference type="SAM" id="MobiDB-lite"/>
    </source>
</evidence>
<dbReference type="EMBL" id="OW152813">
    <property type="protein sequence ID" value="CAH2035950.1"/>
    <property type="molecule type" value="Genomic_DNA"/>
</dbReference>
<feature type="region of interest" description="Disordered" evidence="1">
    <location>
        <begin position="55"/>
        <end position="87"/>
    </location>
</feature>
<sequence length="150" mass="16636">MRRTNVERSHLISDIRFLFCRLAAFLDLSVVAAFEWYHISVIPLHRSQFTPPINRASSQSINRCGNEESSLPLSNRNRGDGRPPKSAHFPGRLWAVWCQSSSPGPGVSRPTRGGMDDRSAADGRVGGGGRWPSEHCERATRPRAAVELTN</sequence>
<feature type="region of interest" description="Disordered" evidence="1">
    <location>
        <begin position="100"/>
        <end position="150"/>
    </location>
</feature>
<reference evidence="2" key="1">
    <citation type="submission" date="2022-03" db="EMBL/GenBank/DDBJ databases">
        <authorList>
            <person name="Martin H S."/>
        </authorList>
    </citation>
    <scope>NUCLEOTIDE SEQUENCE</scope>
</reference>
<proteinExistence type="predicted"/>
<accession>A0ABN8HNJ2</accession>
<evidence type="ECO:0000313" key="3">
    <source>
        <dbReference type="Proteomes" id="UP000837857"/>
    </source>
</evidence>
<protein>
    <submittedName>
        <fullName evidence="2">Uncharacterized protein</fullName>
    </submittedName>
</protein>
<feature type="compositionally biased region" description="Polar residues" evidence="1">
    <location>
        <begin position="55"/>
        <end position="76"/>
    </location>
</feature>
<organism evidence="2 3">
    <name type="scientific">Iphiclides podalirius</name>
    <name type="common">scarce swallowtail</name>
    <dbReference type="NCBI Taxonomy" id="110791"/>
    <lineage>
        <taxon>Eukaryota</taxon>
        <taxon>Metazoa</taxon>
        <taxon>Ecdysozoa</taxon>
        <taxon>Arthropoda</taxon>
        <taxon>Hexapoda</taxon>
        <taxon>Insecta</taxon>
        <taxon>Pterygota</taxon>
        <taxon>Neoptera</taxon>
        <taxon>Endopterygota</taxon>
        <taxon>Lepidoptera</taxon>
        <taxon>Glossata</taxon>
        <taxon>Ditrysia</taxon>
        <taxon>Papilionoidea</taxon>
        <taxon>Papilionidae</taxon>
        <taxon>Papilioninae</taxon>
        <taxon>Iphiclides</taxon>
    </lineage>
</organism>
<keyword evidence="3" id="KW-1185">Reference proteome</keyword>
<gene>
    <name evidence="2" type="ORF">IPOD504_LOCUS773</name>
</gene>
<dbReference type="Proteomes" id="UP000837857">
    <property type="component" value="Chromosome 1"/>
</dbReference>